<reference evidence="2 3" key="1">
    <citation type="journal article" name="Sci. Rep.">
        <title>Genome-scale phylogenetic analyses confirm Olpidium as the closest living zoosporic fungus to the non-flagellated, terrestrial fungi.</title>
        <authorList>
            <person name="Chang Y."/>
            <person name="Rochon D."/>
            <person name="Sekimoto S."/>
            <person name="Wang Y."/>
            <person name="Chovatia M."/>
            <person name="Sandor L."/>
            <person name="Salamov A."/>
            <person name="Grigoriev I.V."/>
            <person name="Stajich J.E."/>
            <person name="Spatafora J.W."/>
        </authorList>
    </citation>
    <scope>NUCLEOTIDE SEQUENCE [LARGE SCALE GENOMIC DNA]</scope>
    <source>
        <strain evidence="2">S191</strain>
    </source>
</reference>
<evidence type="ECO:0000256" key="1">
    <source>
        <dbReference type="SAM" id="MobiDB-lite"/>
    </source>
</evidence>
<feature type="compositionally biased region" description="Basic and acidic residues" evidence="1">
    <location>
        <begin position="96"/>
        <end position="113"/>
    </location>
</feature>
<dbReference type="EMBL" id="JAEFCI010006105">
    <property type="protein sequence ID" value="KAG5459901.1"/>
    <property type="molecule type" value="Genomic_DNA"/>
</dbReference>
<evidence type="ECO:0000313" key="3">
    <source>
        <dbReference type="Proteomes" id="UP000673691"/>
    </source>
</evidence>
<protein>
    <submittedName>
        <fullName evidence="2">Uncharacterized protein</fullName>
    </submittedName>
</protein>
<proteinExistence type="predicted"/>
<feature type="region of interest" description="Disordered" evidence="1">
    <location>
        <begin position="448"/>
        <end position="511"/>
    </location>
</feature>
<keyword evidence="3" id="KW-1185">Reference proteome</keyword>
<gene>
    <name evidence="2" type="ORF">BJ554DRAFT_8120</name>
</gene>
<comment type="caution">
    <text evidence="2">The sequence shown here is derived from an EMBL/GenBank/DDBJ whole genome shotgun (WGS) entry which is preliminary data.</text>
</comment>
<feature type="compositionally biased region" description="Basic and acidic residues" evidence="1">
    <location>
        <begin position="136"/>
        <end position="151"/>
    </location>
</feature>
<accession>A0A8H7ZUZ4</accession>
<evidence type="ECO:0000313" key="2">
    <source>
        <dbReference type="EMBL" id="KAG5459901.1"/>
    </source>
</evidence>
<dbReference type="Proteomes" id="UP000673691">
    <property type="component" value="Unassembled WGS sequence"/>
</dbReference>
<feature type="compositionally biased region" description="Basic residues" evidence="1">
    <location>
        <begin position="448"/>
        <end position="463"/>
    </location>
</feature>
<feature type="region of interest" description="Disordered" evidence="1">
    <location>
        <begin position="74"/>
        <end position="226"/>
    </location>
</feature>
<feature type="compositionally biased region" description="Basic residues" evidence="1">
    <location>
        <begin position="114"/>
        <end position="135"/>
    </location>
</feature>
<feature type="non-terminal residue" evidence="2">
    <location>
        <position position="1"/>
    </location>
</feature>
<dbReference type="AlphaFoldDB" id="A0A8H7ZUZ4"/>
<organism evidence="2 3">
    <name type="scientific">Olpidium bornovanus</name>
    <dbReference type="NCBI Taxonomy" id="278681"/>
    <lineage>
        <taxon>Eukaryota</taxon>
        <taxon>Fungi</taxon>
        <taxon>Fungi incertae sedis</taxon>
        <taxon>Olpidiomycota</taxon>
        <taxon>Olpidiomycotina</taxon>
        <taxon>Olpidiomycetes</taxon>
        <taxon>Olpidiales</taxon>
        <taxon>Olpidiaceae</taxon>
        <taxon>Olpidium</taxon>
    </lineage>
</organism>
<sequence>PRPPPPPSLFPRAPAPRRATRRPILRLSASACFHSLPLLLSFTCLKKALSLLPLSVLSPTRLFVFSASVCQVRERGGGRRESAGAGEGGGAPLARESARSERESEKRGREEKREKKKKRERERKKKKKKEKKKRERERERERESARIEAAHARPPARPPARPHARTLPRDAPPTQGPLNPQPSRSRRRPLPPSPSSRTSARLSFPVHVRRPSAPSSQVGRLRLRTARREEGEARLLRRFAPRPRVSSSSSSYGGGLPAPPLTAHRTVGALIGRGRARPAACGVLRLRAAMNSSDHRLRHALADESQQRQHQQQTYLHANAAPAYSVMQASAVELVSFCPWNLFCGRADSAAFEDGLPVSFSTAHACSSRQTYPEHSHNEDSCHIPIKRTRRWSVTMNKAIRVSQTAGSQLTPGLFSLLCATGCPPGFAGSSEPGGRVRRSRLRCNRRGARRQRDGFRRRRRRGVGVSDARPSGAGAGWGHAFSRGTASVRERQAVPPDTEEEGSEGAARRAEQACESPEGERCRWTEVYFAHALCPFALCSRSARVEGIAFLLCSQTPGLVVSIFVGLLLPPVGAGCPAFQRIACSTRASAPASHCLNAVCHRFSVLDLVCAAISARVPAQARHAQAAGSRGPIFDRIRDRGAGSSGKAVSWVERRRRVQRVAVFEHRRIHRRVPGGDREWRRAASDRQLRPGYTE</sequence>
<name>A0A8H7ZUZ4_9FUNG</name>